<proteinExistence type="predicted"/>
<protein>
    <submittedName>
        <fullName evidence="2">Uncharacterized protein</fullName>
    </submittedName>
</protein>
<evidence type="ECO:0000313" key="3">
    <source>
        <dbReference type="Proteomes" id="UP001153069"/>
    </source>
</evidence>
<feature type="region of interest" description="Disordered" evidence="1">
    <location>
        <begin position="908"/>
        <end position="1043"/>
    </location>
</feature>
<feature type="compositionally biased region" description="Polar residues" evidence="1">
    <location>
        <begin position="10"/>
        <end position="24"/>
    </location>
</feature>
<evidence type="ECO:0000256" key="1">
    <source>
        <dbReference type="SAM" id="MobiDB-lite"/>
    </source>
</evidence>
<feature type="region of interest" description="Disordered" evidence="1">
    <location>
        <begin position="727"/>
        <end position="754"/>
    </location>
</feature>
<dbReference type="Proteomes" id="UP001153069">
    <property type="component" value="Unassembled WGS sequence"/>
</dbReference>
<reference evidence="2" key="1">
    <citation type="submission" date="2020-06" db="EMBL/GenBank/DDBJ databases">
        <authorList>
            <consortium name="Plant Systems Biology data submission"/>
        </authorList>
    </citation>
    <scope>NUCLEOTIDE SEQUENCE</scope>
    <source>
        <strain evidence="2">D6</strain>
    </source>
</reference>
<feature type="compositionally biased region" description="Polar residues" evidence="1">
    <location>
        <begin position="815"/>
        <end position="842"/>
    </location>
</feature>
<feature type="region of interest" description="Disordered" evidence="1">
    <location>
        <begin position="90"/>
        <end position="201"/>
    </location>
</feature>
<feature type="compositionally biased region" description="Low complexity" evidence="1">
    <location>
        <begin position="790"/>
        <end position="809"/>
    </location>
</feature>
<feature type="region of interest" description="Disordered" evidence="1">
    <location>
        <begin position="1"/>
        <end position="45"/>
    </location>
</feature>
<evidence type="ECO:0000313" key="2">
    <source>
        <dbReference type="EMBL" id="CAB9496725.1"/>
    </source>
</evidence>
<feature type="compositionally biased region" description="Polar residues" evidence="1">
    <location>
        <begin position="234"/>
        <end position="249"/>
    </location>
</feature>
<feature type="region of interest" description="Disordered" evidence="1">
    <location>
        <begin position="359"/>
        <end position="467"/>
    </location>
</feature>
<sequence>MKTYQRQRTHPASNTTPARYNGTSKRTKNASRHYDNTDYSYSSSTRRYRDSNLAMCLDVTRDLANEVYDFAQPTVVKGITSVQAIELKAPQCGPGRATSRGRSRNSSTSKKRYNQRPRRHGSKESVSSTSSYESTTLHDNPTFTSSWSDNRTNYDSSDTGMSERSRKPRRPLTRRGRSPTFRSKSVNASKRDKTPTVSMNPDNYIYMGKRKVTIAEPDLHSYLSLAENGGSAIAPTTNTPPAGKQTVTETNHDEKRRQPLRRGSFRQSSFGAEQETALGVEQSVSSFISIKSPTTETPQRGSRDNDGGEVDQSKPASQLGMAKIMMSTKSRMEAPPDAAIGEDALTVFSRIMTDCTSTMGLPPDGVVPLVQPPPPPPTTKRRSKSKTLEDHLSSAVVIPESPQQESNSSPRSTKSAQRRGSAKQKSPNEKRKASRSRKKEKREQEEGNPPVDLRQSPMQLPSLDDHRDQCNNVKIVVGKGSEQEVFSHNSHVLLYISDYFSQVMEPDATGDVTRYSSVTRQSPQQGWAIDFSHNLVSEWKMFYPFLEPPVKRTVSVDIHNMPILLPWFHKFKLPLLLNQCDKMLSCLYFRPPPLEQSAITRATISDLQDVLLLLYAALSCDLPQTQQLGIKVVETYLKESPFLFYYNSNGSVMQRLIILLQCFPHFQQQLWDSAIRSYLPTDLAATCDVESPAGRDQLLQNPLFPFLLREGLSKAKVKAKTRLYLRSKHQQQNQHQQEHQQGRRFSSTTNPDDYSVEANSILASGRSAFSFMNNSTASGTQGSFSAVNNSTGSGTATSGSQGGSCSSPSLLEGLSQASSMAGRSSYLNRDKSSNNGSPTEQLGTEEEDSPPLEMSIGLGELFWGPGWNEEPRLSLENHQRQRDRRRWLEDIVNQLKSHARQDAQLEIERSRRHSAAEAEAPTFGPSMGAQSSEDSLLDVQTEELRPPEVSSSNNVTTPDREGRTGVLARDATALNRSPTSVREEARAAVPGQPSYGKLVIQPASPSPDDRTVTTDPNSLSAGSAHTAGSSKLSHGTARRMFGR</sequence>
<feature type="compositionally biased region" description="Basic residues" evidence="1">
    <location>
        <begin position="166"/>
        <end position="177"/>
    </location>
</feature>
<feature type="compositionally biased region" description="Polar residues" evidence="1">
    <location>
        <begin position="137"/>
        <end position="162"/>
    </location>
</feature>
<feature type="compositionally biased region" description="Polar residues" evidence="1">
    <location>
        <begin position="1013"/>
        <end position="1033"/>
    </location>
</feature>
<feature type="compositionally biased region" description="Polar residues" evidence="1">
    <location>
        <begin position="282"/>
        <end position="300"/>
    </location>
</feature>
<feature type="compositionally biased region" description="Low complexity" evidence="1">
    <location>
        <begin position="399"/>
        <end position="412"/>
    </location>
</feature>
<feature type="compositionally biased region" description="Polar residues" evidence="1">
    <location>
        <begin position="743"/>
        <end position="754"/>
    </location>
</feature>
<gene>
    <name evidence="2" type="ORF">SEMRO_8_G006910.1</name>
</gene>
<accession>A0A9N8D7M8</accession>
<feature type="region of interest" description="Disordered" evidence="1">
    <location>
        <begin position="790"/>
        <end position="857"/>
    </location>
</feature>
<dbReference type="AlphaFoldDB" id="A0A9N8D7M8"/>
<feature type="compositionally biased region" description="Low complexity" evidence="1">
    <location>
        <begin position="124"/>
        <end position="135"/>
    </location>
</feature>
<organism evidence="2 3">
    <name type="scientific">Seminavis robusta</name>
    <dbReference type="NCBI Taxonomy" id="568900"/>
    <lineage>
        <taxon>Eukaryota</taxon>
        <taxon>Sar</taxon>
        <taxon>Stramenopiles</taxon>
        <taxon>Ochrophyta</taxon>
        <taxon>Bacillariophyta</taxon>
        <taxon>Bacillariophyceae</taxon>
        <taxon>Bacillariophycidae</taxon>
        <taxon>Naviculales</taxon>
        <taxon>Naviculaceae</taxon>
        <taxon>Seminavis</taxon>
    </lineage>
</organism>
<keyword evidence="3" id="KW-1185">Reference proteome</keyword>
<feature type="compositionally biased region" description="Basic residues" evidence="1">
    <location>
        <begin position="99"/>
        <end position="121"/>
    </location>
</feature>
<comment type="caution">
    <text evidence="2">The sequence shown here is derived from an EMBL/GenBank/DDBJ whole genome shotgun (WGS) entry which is preliminary data.</text>
</comment>
<name>A0A9N8D7M8_9STRA</name>
<feature type="region of interest" description="Disordered" evidence="1">
    <location>
        <begin position="230"/>
        <end position="319"/>
    </location>
</feature>
<dbReference type="EMBL" id="CAICTM010000008">
    <property type="protein sequence ID" value="CAB9496725.1"/>
    <property type="molecule type" value="Genomic_DNA"/>
</dbReference>